<evidence type="ECO:0000259" key="7">
    <source>
        <dbReference type="Pfam" id="PF09335"/>
    </source>
</evidence>
<dbReference type="AlphaFoldDB" id="A0A1G2MF49"/>
<sequence>MFSFISLKLTAFANIVPLKVFVLIGSFVEEVIAPIPAPVVMTTAGSIAFLEKYTLIGVFVLALIGALGKTGGSWALYYIADKGEDFILGRFGRFFQISHAEVERLGSYFSGSWKDTLILFILRAIPVVPSLALDLGSGIIKLKLRTYLIGTFFGLIVRGFFFLYIGYAGIRGYEYIATRISDVENYAEFALVATLIAALGLLYWQRQTGAVTRWLSKIFGKEKARD</sequence>
<dbReference type="GO" id="GO:0005886">
    <property type="term" value="C:plasma membrane"/>
    <property type="evidence" value="ECO:0007669"/>
    <property type="project" value="UniProtKB-SubCell"/>
</dbReference>
<keyword evidence="2" id="KW-1003">Cell membrane</keyword>
<dbReference type="Pfam" id="PF09335">
    <property type="entry name" value="VTT_dom"/>
    <property type="match status" value="1"/>
</dbReference>
<evidence type="ECO:0000256" key="2">
    <source>
        <dbReference type="ARBA" id="ARBA00022475"/>
    </source>
</evidence>
<dbReference type="Proteomes" id="UP000178121">
    <property type="component" value="Unassembled WGS sequence"/>
</dbReference>
<accession>A0A1G2MF49</accession>
<feature type="transmembrane region" description="Helical" evidence="6">
    <location>
        <begin position="147"/>
        <end position="166"/>
    </location>
</feature>
<dbReference type="InterPro" id="IPR051311">
    <property type="entry name" value="DedA_domain"/>
</dbReference>
<gene>
    <name evidence="8" type="ORF">A2849_02360</name>
</gene>
<keyword evidence="3 6" id="KW-0812">Transmembrane</keyword>
<evidence type="ECO:0000256" key="3">
    <source>
        <dbReference type="ARBA" id="ARBA00022692"/>
    </source>
</evidence>
<evidence type="ECO:0000313" key="8">
    <source>
        <dbReference type="EMBL" id="OHA21632.1"/>
    </source>
</evidence>
<evidence type="ECO:0000256" key="5">
    <source>
        <dbReference type="ARBA" id="ARBA00023136"/>
    </source>
</evidence>
<comment type="caution">
    <text evidence="8">The sequence shown here is derived from an EMBL/GenBank/DDBJ whole genome shotgun (WGS) entry which is preliminary data.</text>
</comment>
<feature type="transmembrane region" description="Helical" evidence="6">
    <location>
        <begin position="186"/>
        <end position="204"/>
    </location>
</feature>
<protein>
    <recommendedName>
        <fullName evidence="7">VTT domain-containing protein</fullName>
    </recommendedName>
</protein>
<evidence type="ECO:0000256" key="4">
    <source>
        <dbReference type="ARBA" id="ARBA00022989"/>
    </source>
</evidence>
<dbReference type="PANTHER" id="PTHR42709:SF6">
    <property type="entry name" value="UNDECAPRENYL PHOSPHATE TRANSPORTER A"/>
    <property type="match status" value="1"/>
</dbReference>
<keyword evidence="5 6" id="KW-0472">Membrane</keyword>
<feature type="transmembrane region" description="Helical" evidence="6">
    <location>
        <begin position="53"/>
        <end position="80"/>
    </location>
</feature>
<organism evidence="8 9">
    <name type="scientific">Candidatus Taylorbacteria bacterium RIFCSPHIGHO2_01_FULL_51_15</name>
    <dbReference type="NCBI Taxonomy" id="1802304"/>
    <lineage>
        <taxon>Bacteria</taxon>
        <taxon>Candidatus Tayloriibacteriota</taxon>
    </lineage>
</organism>
<name>A0A1G2MF49_9BACT</name>
<feature type="transmembrane region" description="Helical" evidence="6">
    <location>
        <begin position="117"/>
        <end position="135"/>
    </location>
</feature>
<proteinExistence type="predicted"/>
<keyword evidence="4 6" id="KW-1133">Transmembrane helix</keyword>
<dbReference type="EMBL" id="MHRI01000006">
    <property type="protein sequence ID" value="OHA21632.1"/>
    <property type="molecule type" value="Genomic_DNA"/>
</dbReference>
<evidence type="ECO:0000256" key="6">
    <source>
        <dbReference type="SAM" id="Phobius"/>
    </source>
</evidence>
<reference evidence="8 9" key="1">
    <citation type="journal article" date="2016" name="Nat. Commun.">
        <title>Thousands of microbial genomes shed light on interconnected biogeochemical processes in an aquifer system.</title>
        <authorList>
            <person name="Anantharaman K."/>
            <person name="Brown C.T."/>
            <person name="Hug L.A."/>
            <person name="Sharon I."/>
            <person name="Castelle C.J."/>
            <person name="Probst A.J."/>
            <person name="Thomas B.C."/>
            <person name="Singh A."/>
            <person name="Wilkins M.J."/>
            <person name="Karaoz U."/>
            <person name="Brodie E.L."/>
            <person name="Williams K.H."/>
            <person name="Hubbard S.S."/>
            <person name="Banfield J.F."/>
        </authorList>
    </citation>
    <scope>NUCLEOTIDE SEQUENCE [LARGE SCALE GENOMIC DNA]</scope>
</reference>
<evidence type="ECO:0000256" key="1">
    <source>
        <dbReference type="ARBA" id="ARBA00004651"/>
    </source>
</evidence>
<evidence type="ECO:0000313" key="9">
    <source>
        <dbReference type="Proteomes" id="UP000178121"/>
    </source>
</evidence>
<comment type="subcellular location">
    <subcellularLocation>
        <location evidence="1">Cell membrane</location>
        <topology evidence="1">Multi-pass membrane protein</topology>
    </subcellularLocation>
</comment>
<dbReference type="InterPro" id="IPR032816">
    <property type="entry name" value="VTT_dom"/>
</dbReference>
<feature type="domain" description="VTT" evidence="7">
    <location>
        <begin position="36"/>
        <end position="167"/>
    </location>
</feature>
<dbReference type="PANTHER" id="PTHR42709">
    <property type="entry name" value="ALKALINE PHOSPHATASE LIKE PROTEIN"/>
    <property type="match status" value="1"/>
</dbReference>